<evidence type="ECO:0000313" key="1">
    <source>
        <dbReference type="EMBL" id="MBX43218.1"/>
    </source>
</evidence>
<organism evidence="1">
    <name type="scientific">Rhizophora mucronata</name>
    <name type="common">Asiatic mangrove</name>
    <dbReference type="NCBI Taxonomy" id="61149"/>
    <lineage>
        <taxon>Eukaryota</taxon>
        <taxon>Viridiplantae</taxon>
        <taxon>Streptophyta</taxon>
        <taxon>Embryophyta</taxon>
        <taxon>Tracheophyta</taxon>
        <taxon>Spermatophyta</taxon>
        <taxon>Magnoliopsida</taxon>
        <taxon>eudicotyledons</taxon>
        <taxon>Gunneridae</taxon>
        <taxon>Pentapetalae</taxon>
        <taxon>rosids</taxon>
        <taxon>fabids</taxon>
        <taxon>Malpighiales</taxon>
        <taxon>Rhizophoraceae</taxon>
        <taxon>Rhizophora</taxon>
    </lineage>
</organism>
<dbReference type="AlphaFoldDB" id="A0A2P2NL44"/>
<reference evidence="1" key="1">
    <citation type="submission" date="2018-02" db="EMBL/GenBank/DDBJ databases">
        <title>Rhizophora mucronata_Transcriptome.</title>
        <authorList>
            <person name="Meera S.P."/>
            <person name="Sreeshan A."/>
            <person name="Augustine A."/>
        </authorList>
    </citation>
    <scope>NUCLEOTIDE SEQUENCE</scope>
    <source>
        <tissue evidence="1">Leaf</tissue>
    </source>
</reference>
<dbReference type="EMBL" id="GGEC01062734">
    <property type="protein sequence ID" value="MBX43218.1"/>
    <property type="molecule type" value="Transcribed_RNA"/>
</dbReference>
<protein>
    <submittedName>
        <fullName evidence="1">Uncharacterized protein</fullName>
    </submittedName>
</protein>
<accession>A0A2P2NL44</accession>
<name>A0A2P2NL44_RHIMU</name>
<proteinExistence type="predicted"/>
<sequence>MKSCGLCECPSVFDWGAPNSSFHVPIIVNWQSVAWSLWQYFGWSLSVAWNLP</sequence>